<reference evidence="2" key="1">
    <citation type="journal article" date="2022" name="Mol. Ecol. Resour.">
        <title>The genomes of chicory, endive, great burdock and yacon provide insights into Asteraceae palaeo-polyploidization history and plant inulin production.</title>
        <authorList>
            <person name="Fan W."/>
            <person name="Wang S."/>
            <person name="Wang H."/>
            <person name="Wang A."/>
            <person name="Jiang F."/>
            <person name="Liu H."/>
            <person name="Zhao H."/>
            <person name="Xu D."/>
            <person name="Zhang Y."/>
        </authorList>
    </citation>
    <scope>NUCLEOTIDE SEQUENCE [LARGE SCALE GENOMIC DNA]</scope>
    <source>
        <strain evidence="2">cv. Yunnan</strain>
    </source>
</reference>
<comment type="caution">
    <text evidence="1">The sequence shown here is derived from an EMBL/GenBank/DDBJ whole genome shotgun (WGS) entry which is preliminary data.</text>
</comment>
<evidence type="ECO:0000313" key="2">
    <source>
        <dbReference type="Proteomes" id="UP001056120"/>
    </source>
</evidence>
<evidence type="ECO:0000313" key="1">
    <source>
        <dbReference type="EMBL" id="KAI3761098.1"/>
    </source>
</evidence>
<name>A0ACB9ER58_9ASTR</name>
<gene>
    <name evidence="1" type="ORF">L1987_51506</name>
</gene>
<dbReference type="EMBL" id="CM042034">
    <property type="protein sequence ID" value="KAI3761098.1"/>
    <property type="molecule type" value="Genomic_DNA"/>
</dbReference>
<dbReference type="Proteomes" id="UP001056120">
    <property type="component" value="Linkage Group LG17"/>
</dbReference>
<reference evidence="1 2" key="2">
    <citation type="journal article" date="2022" name="Mol. Ecol. Resour.">
        <title>The genomes of chicory, endive, great burdock and yacon provide insights into Asteraceae paleo-polyploidization history and plant inulin production.</title>
        <authorList>
            <person name="Fan W."/>
            <person name="Wang S."/>
            <person name="Wang H."/>
            <person name="Wang A."/>
            <person name="Jiang F."/>
            <person name="Liu H."/>
            <person name="Zhao H."/>
            <person name="Xu D."/>
            <person name="Zhang Y."/>
        </authorList>
    </citation>
    <scope>NUCLEOTIDE SEQUENCE [LARGE SCALE GENOMIC DNA]</scope>
    <source>
        <strain evidence="2">cv. Yunnan</strain>
        <tissue evidence="1">Leaves</tissue>
    </source>
</reference>
<keyword evidence="2" id="KW-1185">Reference proteome</keyword>
<sequence>MMNLLVISLFLTTLLTAAVSSSPSQSDEVIVKDGHRVVTVEYDKEPDRGVTKVLISPPDKKPKPEKQRMFSGPRDLVCDAYGKCKHKVTNALEKTKDVEKRPGESLSEKVTGHTVKESSAHGMGMVKELAGDVKAAVKDGASKDFDIVDSPKRSVEDVARNATVGVQETVKNVEEMRGISLTDIMSKLKQVIYDVVSTIHVLGFSTAYGMCVWVTFVSSYVLGRYLPRQMFGIVQSRIYPVYFKAMAYCVSAALLGHLGTLKTEVLSTKVGMFQSLCLVSTLLMVLINMILLEPKATKVMYERMKIEKEEGRGVGVAAVAKEGVVDGGGPTVVRSAASVVVRQDVLRLNEKLKRLNAYSSTLNLFTLVALTWHMAYMGQRLQATHS</sequence>
<organism evidence="1 2">
    <name type="scientific">Smallanthus sonchifolius</name>
    <dbReference type="NCBI Taxonomy" id="185202"/>
    <lineage>
        <taxon>Eukaryota</taxon>
        <taxon>Viridiplantae</taxon>
        <taxon>Streptophyta</taxon>
        <taxon>Embryophyta</taxon>
        <taxon>Tracheophyta</taxon>
        <taxon>Spermatophyta</taxon>
        <taxon>Magnoliopsida</taxon>
        <taxon>eudicotyledons</taxon>
        <taxon>Gunneridae</taxon>
        <taxon>Pentapetalae</taxon>
        <taxon>asterids</taxon>
        <taxon>campanulids</taxon>
        <taxon>Asterales</taxon>
        <taxon>Asteraceae</taxon>
        <taxon>Asteroideae</taxon>
        <taxon>Heliantheae alliance</taxon>
        <taxon>Millerieae</taxon>
        <taxon>Smallanthus</taxon>
    </lineage>
</organism>
<protein>
    <submittedName>
        <fullName evidence="1">Uncharacterized protein</fullName>
    </submittedName>
</protein>
<proteinExistence type="predicted"/>
<accession>A0ACB9ER58</accession>